<keyword evidence="2" id="KW-1185">Reference proteome</keyword>
<protein>
    <submittedName>
        <fullName evidence="1">Uncharacterized protein</fullName>
    </submittedName>
</protein>
<reference evidence="1" key="1">
    <citation type="submission" date="2020-03" db="EMBL/GenBank/DDBJ databases">
        <authorList>
            <person name="Weist P."/>
        </authorList>
    </citation>
    <scope>NUCLEOTIDE SEQUENCE</scope>
</reference>
<comment type="caution">
    <text evidence="1">The sequence shown here is derived from an EMBL/GenBank/DDBJ whole genome shotgun (WGS) entry which is preliminary data.</text>
</comment>
<gene>
    <name evidence="1" type="ORF">PLEPLA_LOCUS13787</name>
</gene>
<dbReference type="AlphaFoldDB" id="A0A9N7YIW5"/>
<name>A0A9N7YIW5_PLEPL</name>
<proteinExistence type="predicted"/>
<accession>A0A9N7YIW5</accession>
<dbReference type="Proteomes" id="UP001153269">
    <property type="component" value="Unassembled WGS sequence"/>
</dbReference>
<sequence length="69" mass="7487">MLVEGDNPGSNRPKSAAGSCRLCSPELGKAAEAAVLGHRFMLLHRHLLDGGKIRGRQTFDSAHVEHIIR</sequence>
<evidence type="ECO:0000313" key="2">
    <source>
        <dbReference type="Proteomes" id="UP001153269"/>
    </source>
</evidence>
<organism evidence="1 2">
    <name type="scientific">Pleuronectes platessa</name>
    <name type="common">European plaice</name>
    <dbReference type="NCBI Taxonomy" id="8262"/>
    <lineage>
        <taxon>Eukaryota</taxon>
        <taxon>Metazoa</taxon>
        <taxon>Chordata</taxon>
        <taxon>Craniata</taxon>
        <taxon>Vertebrata</taxon>
        <taxon>Euteleostomi</taxon>
        <taxon>Actinopterygii</taxon>
        <taxon>Neopterygii</taxon>
        <taxon>Teleostei</taxon>
        <taxon>Neoteleostei</taxon>
        <taxon>Acanthomorphata</taxon>
        <taxon>Carangaria</taxon>
        <taxon>Pleuronectiformes</taxon>
        <taxon>Pleuronectoidei</taxon>
        <taxon>Pleuronectidae</taxon>
        <taxon>Pleuronectes</taxon>
    </lineage>
</organism>
<evidence type="ECO:0000313" key="1">
    <source>
        <dbReference type="EMBL" id="CAB1425854.1"/>
    </source>
</evidence>
<dbReference type="EMBL" id="CADEAL010000838">
    <property type="protein sequence ID" value="CAB1425854.1"/>
    <property type="molecule type" value="Genomic_DNA"/>
</dbReference>